<dbReference type="CDD" id="cd07402">
    <property type="entry name" value="MPP_GpdQ"/>
    <property type="match status" value="1"/>
</dbReference>
<dbReference type="InterPro" id="IPR029052">
    <property type="entry name" value="Metallo-depent_PP-like"/>
</dbReference>
<name>A0AA91I806_VARPD</name>
<dbReference type="GO" id="GO:0004112">
    <property type="term" value="F:cyclic-nucleotide phosphodiesterase activity"/>
    <property type="evidence" value="ECO:0007669"/>
    <property type="project" value="InterPro"/>
</dbReference>
<dbReference type="InterPro" id="IPR004843">
    <property type="entry name" value="Calcineurin-like_PHP"/>
</dbReference>
<sequence>MLIAQISDPHIRPAGQLYQGVADSNRMFEEAIDHLHALDRRPELVLLTGDLGDEGRPDEYAQARRLLSKLAIPCLVIPGNHDHRENFRTAFADHAYLPAEGPMHYCIDDHAVRIVALDSCVPGLHHGDVDAEGLAWLRRTLEADRAKPTLLMLHHPPFASGIPYMDTYSYANPAPLEAVLRDFGNIERVLCGHVHRTMLRRWAGTVVCSCPSSTTEIALRLADGAAPASYMGRPGCMLHLWDEVHGMVSHVSHVGAMEGPYPFA</sequence>
<dbReference type="Gene3D" id="3.60.21.40">
    <property type="entry name" value="GpdQ, catalytic alpha/beta sandwich domain"/>
    <property type="match status" value="1"/>
</dbReference>
<keyword evidence="3" id="KW-0408">Iron</keyword>
<dbReference type="InterPro" id="IPR042281">
    <property type="entry name" value="GpdQ_beta-strand"/>
</dbReference>
<dbReference type="Proteomes" id="UP000077852">
    <property type="component" value="Unassembled WGS sequence"/>
</dbReference>
<protein>
    <submittedName>
        <fullName evidence="6">Phosphodiesterase</fullName>
    </submittedName>
</protein>
<comment type="caution">
    <text evidence="6">The sequence shown here is derived from an EMBL/GenBank/DDBJ whole genome shotgun (WGS) entry which is preliminary data.</text>
</comment>
<dbReference type="Pfam" id="PF00149">
    <property type="entry name" value="Metallophos"/>
    <property type="match status" value="1"/>
</dbReference>
<dbReference type="PANTHER" id="PTHR42988">
    <property type="entry name" value="PHOSPHOHYDROLASE"/>
    <property type="match status" value="1"/>
</dbReference>
<keyword evidence="2" id="KW-0378">Hydrolase</keyword>
<evidence type="ECO:0000256" key="1">
    <source>
        <dbReference type="ARBA" id="ARBA00022723"/>
    </source>
</evidence>
<gene>
    <name evidence="6" type="ORF">A3K87_29830</name>
</gene>
<evidence type="ECO:0000256" key="2">
    <source>
        <dbReference type="ARBA" id="ARBA00022801"/>
    </source>
</evidence>
<evidence type="ECO:0000256" key="4">
    <source>
        <dbReference type="ARBA" id="ARBA00025742"/>
    </source>
</evidence>
<feature type="domain" description="Calcineurin-like phosphoesterase" evidence="5">
    <location>
        <begin position="1"/>
        <end position="196"/>
    </location>
</feature>
<evidence type="ECO:0000313" key="7">
    <source>
        <dbReference type="Proteomes" id="UP000077852"/>
    </source>
</evidence>
<comment type="similarity">
    <text evidence="4">Belongs to the cyclic nucleotide phosphodiesterase class-III family.</text>
</comment>
<keyword evidence="1" id="KW-0479">Metal-binding</keyword>
<dbReference type="Gene3D" id="3.30.750.180">
    <property type="entry name" value="GpdQ, beta-strand dimerisation domain"/>
    <property type="match status" value="1"/>
</dbReference>
<reference evidence="6 7" key="1">
    <citation type="submission" date="2016-03" db="EMBL/GenBank/DDBJ databases">
        <title>Genome sequence of Variovorax paradoxus KB5.</title>
        <authorList>
            <person name="Jeong H."/>
            <person name="Hong C.E."/>
            <person name="Jo S.H."/>
            <person name="Park J.M."/>
        </authorList>
    </citation>
    <scope>NUCLEOTIDE SEQUENCE [LARGE SCALE GENOMIC DNA]</scope>
    <source>
        <strain evidence="6 7">KB5</strain>
    </source>
</reference>
<accession>A0AA91I806</accession>
<dbReference type="PANTHER" id="PTHR42988:SF2">
    <property type="entry name" value="CYCLIC NUCLEOTIDE PHOSPHODIESTERASE CBUA0032-RELATED"/>
    <property type="match status" value="1"/>
</dbReference>
<dbReference type="InterPro" id="IPR026575">
    <property type="entry name" value="GpdQ/CpdA-like"/>
</dbReference>
<dbReference type="InterPro" id="IPR042283">
    <property type="entry name" value="GpdQ_catalytic"/>
</dbReference>
<evidence type="ECO:0000259" key="5">
    <source>
        <dbReference type="Pfam" id="PF00149"/>
    </source>
</evidence>
<evidence type="ECO:0000256" key="3">
    <source>
        <dbReference type="ARBA" id="ARBA00023004"/>
    </source>
</evidence>
<evidence type="ECO:0000313" key="6">
    <source>
        <dbReference type="EMBL" id="OAK57900.1"/>
    </source>
</evidence>
<dbReference type="GO" id="GO:0046872">
    <property type="term" value="F:metal ion binding"/>
    <property type="evidence" value="ECO:0007669"/>
    <property type="project" value="UniProtKB-KW"/>
</dbReference>
<dbReference type="AlphaFoldDB" id="A0AA91I806"/>
<proteinExistence type="inferred from homology"/>
<dbReference type="InterPro" id="IPR050884">
    <property type="entry name" value="CNP_phosphodiesterase-III"/>
</dbReference>
<organism evidence="6 7">
    <name type="scientific">Variovorax paradoxus</name>
    <dbReference type="NCBI Taxonomy" id="34073"/>
    <lineage>
        <taxon>Bacteria</taxon>
        <taxon>Pseudomonadati</taxon>
        <taxon>Pseudomonadota</taxon>
        <taxon>Betaproteobacteria</taxon>
        <taxon>Burkholderiales</taxon>
        <taxon>Comamonadaceae</taxon>
        <taxon>Variovorax</taxon>
    </lineage>
</organism>
<dbReference type="SUPFAM" id="SSF56300">
    <property type="entry name" value="Metallo-dependent phosphatases"/>
    <property type="match status" value="1"/>
</dbReference>
<dbReference type="EMBL" id="LVHG01000086">
    <property type="protein sequence ID" value="OAK57900.1"/>
    <property type="molecule type" value="Genomic_DNA"/>
</dbReference>